<dbReference type="PROSITE" id="PS00629">
    <property type="entry name" value="IMP_1"/>
    <property type="match status" value="1"/>
</dbReference>
<dbReference type="InterPro" id="IPR020550">
    <property type="entry name" value="Inositol_monophosphatase_CS"/>
</dbReference>
<gene>
    <name evidence="10" type="ORF">SEMRO_1294_G260210.1</name>
</gene>
<keyword evidence="11" id="KW-1185">Reference proteome</keyword>
<sequence>MTSLPCSASACWKRLAIALLLLLEATSSAFAVVGPQSSAAASSRQSASPDSTTDEDHSGLPPYFPRRHDVLVALDAVKRACRVTRALQPVVAVEESSASIATVEKADLSPVTVADYAVQALILQLLQRKFPLDGFIAEEDRQAPEADDSLCQQIMAALNEDSAIESDRESVLRSIELGKSYTQWDSATTNRPSRVWCLDPIDGTKGFLRGRHTGGQYAIALALVEDGVPTIGILGCPNLPTRVDDEQYAWSADEKHHQEDPSSTRGCIFVASRGGGCYQLSCNGDTPVKRLDVTPNDASTRVVENGRFCIGVERFSDALGQTDAMANILQHGLDDNGAIKRARRMDSQAKHGVIARGGAEWYVRLPKPGYVEWIWDHAAGNVVIEEAGGTMTDTLGNPLDFSLGPKLSPYVKGILMSNGGVFHSALVDAYSKVAS</sequence>
<evidence type="ECO:0000256" key="8">
    <source>
        <dbReference type="SAM" id="MobiDB-lite"/>
    </source>
</evidence>
<evidence type="ECO:0000313" key="11">
    <source>
        <dbReference type="Proteomes" id="UP001153069"/>
    </source>
</evidence>
<evidence type="ECO:0000256" key="7">
    <source>
        <dbReference type="PIRSR" id="PIRSR600760-2"/>
    </source>
</evidence>
<evidence type="ECO:0000256" key="4">
    <source>
        <dbReference type="ARBA" id="ARBA00022723"/>
    </source>
</evidence>
<dbReference type="CDD" id="cd01517">
    <property type="entry name" value="PAP_phosphatase"/>
    <property type="match status" value="1"/>
</dbReference>
<dbReference type="PROSITE" id="PS00630">
    <property type="entry name" value="IMP_2"/>
    <property type="match status" value="1"/>
</dbReference>
<feature type="binding site" evidence="7">
    <location>
        <position position="199"/>
    </location>
    <ligand>
        <name>Mg(2+)</name>
        <dbReference type="ChEBI" id="CHEBI:18420"/>
        <label>1</label>
        <note>catalytic</note>
    </ligand>
</feature>
<feature type="chain" id="PRO_5040176254" description="3'(2'),5'-bisphosphate nucleotidase" evidence="9">
    <location>
        <begin position="32"/>
        <end position="435"/>
    </location>
</feature>
<dbReference type="GO" id="GO:0046854">
    <property type="term" value="P:phosphatidylinositol phosphate biosynthetic process"/>
    <property type="evidence" value="ECO:0007669"/>
    <property type="project" value="InterPro"/>
</dbReference>
<keyword evidence="4 7" id="KW-0479">Metal-binding</keyword>
<keyword evidence="9" id="KW-0732">Signal</keyword>
<dbReference type="Pfam" id="PF00459">
    <property type="entry name" value="Inositol_P"/>
    <property type="match status" value="1"/>
</dbReference>
<dbReference type="PANTHER" id="PTHR43200:SF6">
    <property type="entry name" value="3'(2'),5'-BISPHOSPHATE NUCLEOTIDASE"/>
    <property type="match status" value="1"/>
</dbReference>
<feature type="binding site" evidence="7">
    <location>
        <position position="202"/>
    </location>
    <ligand>
        <name>Mg(2+)</name>
        <dbReference type="ChEBI" id="CHEBI:18420"/>
        <label>1</label>
        <note>catalytic</note>
    </ligand>
</feature>
<dbReference type="Proteomes" id="UP001153069">
    <property type="component" value="Unassembled WGS sequence"/>
</dbReference>
<organism evidence="10 11">
    <name type="scientific">Seminavis robusta</name>
    <dbReference type="NCBI Taxonomy" id="568900"/>
    <lineage>
        <taxon>Eukaryota</taxon>
        <taxon>Sar</taxon>
        <taxon>Stramenopiles</taxon>
        <taxon>Ochrophyta</taxon>
        <taxon>Bacillariophyta</taxon>
        <taxon>Bacillariophyceae</taxon>
        <taxon>Bacillariophycidae</taxon>
        <taxon>Naviculales</taxon>
        <taxon>Naviculaceae</taxon>
        <taxon>Seminavis</taxon>
    </lineage>
</organism>
<evidence type="ECO:0000256" key="5">
    <source>
        <dbReference type="ARBA" id="ARBA00022801"/>
    </source>
</evidence>
<evidence type="ECO:0000256" key="2">
    <source>
        <dbReference type="ARBA" id="ARBA00009759"/>
    </source>
</evidence>
<evidence type="ECO:0000256" key="3">
    <source>
        <dbReference type="ARBA" id="ARBA00012633"/>
    </source>
</evidence>
<proteinExistence type="inferred from homology"/>
<feature type="binding site" evidence="7">
    <location>
        <position position="376"/>
    </location>
    <ligand>
        <name>Mg(2+)</name>
        <dbReference type="ChEBI" id="CHEBI:18420"/>
        <label>1</label>
        <note>catalytic</note>
    </ligand>
</feature>
<keyword evidence="6 7" id="KW-0460">Magnesium</keyword>
<dbReference type="InterPro" id="IPR000760">
    <property type="entry name" value="Inositol_monophosphatase-like"/>
</dbReference>
<dbReference type="OrthoDB" id="411145at2759"/>
<name>A0A9N8EJR0_9STRA</name>
<evidence type="ECO:0000313" key="10">
    <source>
        <dbReference type="EMBL" id="CAB9522362.1"/>
    </source>
</evidence>
<evidence type="ECO:0000256" key="6">
    <source>
        <dbReference type="ARBA" id="ARBA00022842"/>
    </source>
</evidence>
<dbReference type="GO" id="GO:0046872">
    <property type="term" value="F:metal ion binding"/>
    <property type="evidence" value="ECO:0007669"/>
    <property type="project" value="UniProtKB-KW"/>
</dbReference>
<comment type="cofactor">
    <cofactor evidence="1 7">
        <name>Mg(2+)</name>
        <dbReference type="ChEBI" id="CHEBI:18420"/>
    </cofactor>
</comment>
<comment type="similarity">
    <text evidence="2">Belongs to the inositol monophosphatase superfamily.</text>
</comment>
<dbReference type="AlphaFoldDB" id="A0A9N8EJR0"/>
<reference evidence="10" key="1">
    <citation type="submission" date="2020-06" db="EMBL/GenBank/DDBJ databases">
        <authorList>
            <consortium name="Plant Systems Biology data submission"/>
        </authorList>
    </citation>
    <scope>NUCLEOTIDE SEQUENCE</scope>
    <source>
        <strain evidence="10">D6</strain>
    </source>
</reference>
<dbReference type="GO" id="GO:0000103">
    <property type="term" value="P:sulfate assimilation"/>
    <property type="evidence" value="ECO:0007669"/>
    <property type="project" value="TreeGrafter"/>
</dbReference>
<evidence type="ECO:0000256" key="1">
    <source>
        <dbReference type="ARBA" id="ARBA00001946"/>
    </source>
</evidence>
<feature type="binding site" evidence="7">
    <location>
        <position position="201"/>
    </location>
    <ligand>
        <name>Mg(2+)</name>
        <dbReference type="ChEBI" id="CHEBI:18420"/>
        <label>1</label>
        <note>catalytic</note>
    </ligand>
</feature>
<dbReference type="SUPFAM" id="SSF56655">
    <property type="entry name" value="Carbohydrate phosphatase"/>
    <property type="match status" value="1"/>
</dbReference>
<comment type="caution">
    <text evidence="10">The sequence shown here is derived from an EMBL/GenBank/DDBJ whole genome shotgun (WGS) entry which is preliminary data.</text>
</comment>
<dbReference type="InterPro" id="IPR051090">
    <property type="entry name" value="Inositol_monoP_superfamily"/>
</dbReference>
<dbReference type="GO" id="GO:0008441">
    <property type="term" value="F:3'(2'),5'-bisphosphate nucleotidase activity"/>
    <property type="evidence" value="ECO:0007669"/>
    <property type="project" value="UniProtKB-EC"/>
</dbReference>
<dbReference type="PANTHER" id="PTHR43200">
    <property type="entry name" value="PHOSPHATASE"/>
    <property type="match status" value="1"/>
</dbReference>
<feature type="signal peptide" evidence="9">
    <location>
        <begin position="1"/>
        <end position="31"/>
    </location>
</feature>
<dbReference type="EC" id="3.1.3.7" evidence="3"/>
<dbReference type="InterPro" id="IPR020583">
    <property type="entry name" value="Inositol_monoP_metal-BS"/>
</dbReference>
<evidence type="ECO:0000256" key="9">
    <source>
        <dbReference type="SAM" id="SignalP"/>
    </source>
</evidence>
<accession>A0A9N8EJR0</accession>
<keyword evidence="5" id="KW-0378">Hydrolase</keyword>
<dbReference type="Gene3D" id="3.40.190.80">
    <property type="match status" value="1"/>
</dbReference>
<feature type="binding site" evidence="7">
    <location>
        <position position="138"/>
    </location>
    <ligand>
        <name>Mg(2+)</name>
        <dbReference type="ChEBI" id="CHEBI:18420"/>
        <label>1</label>
        <note>catalytic</note>
    </ligand>
</feature>
<feature type="region of interest" description="Disordered" evidence="8">
    <location>
        <begin position="41"/>
        <end position="61"/>
    </location>
</feature>
<protein>
    <recommendedName>
        <fullName evidence="3">3'(2'),5'-bisphosphate nucleotidase</fullName>
        <ecNumber evidence="3">3.1.3.7</ecNumber>
    </recommendedName>
</protein>
<dbReference type="Gene3D" id="3.30.540.10">
    <property type="entry name" value="Fructose-1,6-Bisphosphatase, subunit A, domain 1"/>
    <property type="match status" value="1"/>
</dbReference>
<dbReference type="EMBL" id="CAICTM010001292">
    <property type="protein sequence ID" value="CAB9522362.1"/>
    <property type="molecule type" value="Genomic_DNA"/>
</dbReference>